<keyword evidence="3 6" id="KW-0812">Transmembrane</keyword>
<evidence type="ECO:0000256" key="4">
    <source>
        <dbReference type="ARBA" id="ARBA00022989"/>
    </source>
</evidence>
<accession>A0A1M4WI95</accession>
<evidence type="ECO:0000313" key="8">
    <source>
        <dbReference type="EMBL" id="SHE80946.1"/>
    </source>
</evidence>
<proteinExistence type="predicted"/>
<evidence type="ECO:0000256" key="2">
    <source>
        <dbReference type="ARBA" id="ARBA00022475"/>
    </source>
</evidence>
<keyword evidence="9" id="KW-1185">Reference proteome</keyword>
<keyword evidence="5 6" id="KW-0472">Membrane</keyword>
<evidence type="ECO:0000256" key="3">
    <source>
        <dbReference type="ARBA" id="ARBA00022692"/>
    </source>
</evidence>
<feature type="domain" description="Type II secretion system protein GspF" evidence="7">
    <location>
        <begin position="261"/>
        <end position="392"/>
    </location>
</feature>
<dbReference type="STRING" id="1122155.SAMN02745158_01629"/>
<dbReference type="Pfam" id="PF00482">
    <property type="entry name" value="T2SSF"/>
    <property type="match status" value="1"/>
</dbReference>
<evidence type="ECO:0000256" key="1">
    <source>
        <dbReference type="ARBA" id="ARBA00004651"/>
    </source>
</evidence>
<dbReference type="AlphaFoldDB" id="A0A1M4WI95"/>
<reference evidence="8 9" key="1">
    <citation type="submission" date="2016-11" db="EMBL/GenBank/DDBJ databases">
        <authorList>
            <person name="Jaros S."/>
            <person name="Januszkiewicz K."/>
            <person name="Wedrychowicz H."/>
        </authorList>
    </citation>
    <scope>NUCLEOTIDE SEQUENCE [LARGE SCALE GENOMIC DNA]</scope>
    <source>
        <strain evidence="8 9">DSM 17459</strain>
    </source>
</reference>
<dbReference type="PANTHER" id="PTHR35007:SF2">
    <property type="entry name" value="PILUS ASSEMBLE PROTEIN"/>
    <property type="match status" value="1"/>
</dbReference>
<evidence type="ECO:0000256" key="5">
    <source>
        <dbReference type="ARBA" id="ARBA00023136"/>
    </source>
</evidence>
<dbReference type="PROSITE" id="PS51257">
    <property type="entry name" value="PROKAR_LIPOPROTEIN"/>
    <property type="match status" value="1"/>
</dbReference>
<evidence type="ECO:0000256" key="6">
    <source>
        <dbReference type="SAM" id="Phobius"/>
    </source>
</evidence>
<dbReference type="OrthoDB" id="9793966at2"/>
<dbReference type="GO" id="GO:0005886">
    <property type="term" value="C:plasma membrane"/>
    <property type="evidence" value="ECO:0007669"/>
    <property type="project" value="UniProtKB-SubCell"/>
</dbReference>
<organism evidence="8 9">
    <name type="scientific">Lactonifactor longoviformis DSM 17459</name>
    <dbReference type="NCBI Taxonomy" id="1122155"/>
    <lineage>
        <taxon>Bacteria</taxon>
        <taxon>Bacillati</taxon>
        <taxon>Bacillota</taxon>
        <taxon>Clostridia</taxon>
        <taxon>Eubacteriales</taxon>
        <taxon>Clostridiaceae</taxon>
        <taxon>Lactonifactor</taxon>
    </lineage>
</organism>
<keyword evidence="2" id="KW-1003">Cell membrane</keyword>
<dbReference type="PANTHER" id="PTHR35007">
    <property type="entry name" value="INTEGRAL MEMBRANE PROTEIN-RELATED"/>
    <property type="match status" value="1"/>
</dbReference>
<dbReference type="EMBL" id="FQVI01000006">
    <property type="protein sequence ID" value="SHE80946.1"/>
    <property type="molecule type" value="Genomic_DNA"/>
</dbReference>
<evidence type="ECO:0000259" key="7">
    <source>
        <dbReference type="Pfam" id="PF00482"/>
    </source>
</evidence>
<dbReference type="InterPro" id="IPR018076">
    <property type="entry name" value="T2SS_GspF_dom"/>
</dbReference>
<dbReference type="RefSeq" id="WP_084067779.1">
    <property type="nucleotide sequence ID" value="NZ_FQVI01000006.1"/>
</dbReference>
<comment type="subcellular location">
    <subcellularLocation>
        <location evidence="1">Cell membrane</location>
        <topology evidence="1">Multi-pass membrane protein</topology>
    </subcellularLocation>
</comment>
<feature type="transmembrane region" description="Helical" evidence="6">
    <location>
        <begin position="216"/>
        <end position="233"/>
    </location>
</feature>
<protein>
    <submittedName>
        <fullName evidence="8">Type II secretion system (T2SS), protein F</fullName>
    </submittedName>
</protein>
<sequence>MKYKTPVLIAAAGLLLGCGIGIYEGRARAWSQEDYFQRNTYGGGAYTEEMEAQIDGEKKKVEVTVEEKKYSRGEAERLMQETAEALDVEILGDNQSMDEIRKPMHLPEHVGDSPVAISWITDSPQILDWEGALGEEIPQEGVFVTIQGELSLGESRQLYERRVKVFPEQLSREEQTLKKLQESIEKENQGEDTGRLYLPGKVEGKTIRWMRSSSHTGLWVIFFALLSAVLAAARQEEQKHRKEKERREQLLRDYPDIVGKLVLFLGAGMTIKGAFTRIAADYRKWGQCGSRPGYEEMAAACKEMEGGISEAEAYQRFGARCRLPCYRTLATLLYQNLRKGGRGLLELLEREAAEAEDDRIRNARIKGEQVSSKLLLPMFLMLLVVLVILMVPAYLTFY</sequence>
<dbReference type="Proteomes" id="UP000184245">
    <property type="component" value="Unassembled WGS sequence"/>
</dbReference>
<name>A0A1M4WI95_9CLOT</name>
<evidence type="ECO:0000313" key="9">
    <source>
        <dbReference type="Proteomes" id="UP000184245"/>
    </source>
</evidence>
<gene>
    <name evidence="8" type="ORF">SAMN02745158_01629</name>
</gene>
<keyword evidence="4 6" id="KW-1133">Transmembrane helix</keyword>
<feature type="transmembrane region" description="Helical" evidence="6">
    <location>
        <begin position="374"/>
        <end position="395"/>
    </location>
</feature>